<proteinExistence type="predicted"/>
<evidence type="ECO:0000313" key="2">
    <source>
        <dbReference type="EMBL" id="MBE9254517.1"/>
    </source>
</evidence>
<dbReference type="Pfam" id="PF00149">
    <property type="entry name" value="Metallophos"/>
    <property type="match status" value="1"/>
</dbReference>
<dbReference type="PANTHER" id="PTHR42850:SF4">
    <property type="entry name" value="ZINC-DEPENDENT ENDOPOLYPHOSPHATASE"/>
    <property type="match status" value="1"/>
</dbReference>
<protein>
    <submittedName>
        <fullName evidence="2">Serine/threonine protein phosphatase</fullName>
    </submittedName>
</protein>
<sequence>MPNPRRLIFGDVHGHFDALTTLFEAIAPNDQDGVYFVGDLIDRGPESAKVVDFVMGNKYHCLLGNHEQMMLDAVGGVNFSPQLLHAWIYSGGKSTLESYDHQIPQSHVDWMRNLPLYLDLGDVWLVHAGVDPRLPIEEQGEAQFCWIREVFHRYPYPYFANKLIITGHTITFTFANVEPGKLVSGPGWLDIDTGAYHPKSGWLTALELNNQEVYQAHIFTNEVRRLSLEDAVVALPPENFHRSRQKGKKRGLPG</sequence>
<accession>A0ABR9VT30</accession>
<reference evidence="2 3" key="1">
    <citation type="submission" date="2020-10" db="EMBL/GenBank/DDBJ databases">
        <authorList>
            <person name="Castelo-Branco R."/>
            <person name="Eusebio N."/>
            <person name="Adriana R."/>
            <person name="Vieira A."/>
            <person name="Brugerolle De Fraissinette N."/>
            <person name="Rezende De Castro R."/>
            <person name="Schneider M.P."/>
            <person name="Vasconcelos V."/>
            <person name="Leao P.N."/>
        </authorList>
    </citation>
    <scope>NUCLEOTIDE SEQUENCE [LARGE SCALE GENOMIC DNA]</scope>
    <source>
        <strain evidence="2 3">LEGE 00031</strain>
    </source>
</reference>
<dbReference type="EMBL" id="JADEVV010000032">
    <property type="protein sequence ID" value="MBE9254517.1"/>
    <property type="molecule type" value="Genomic_DNA"/>
</dbReference>
<feature type="domain" description="Calcineurin-like phosphoesterase" evidence="1">
    <location>
        <begin position="6"/>
        <end position="169"/>
    </location>
</feature>
<dbReference type="InterPro" id="IPR029052">
    <property type="entry name" value="Metallo-depent_PP-like"/>
</dbReference>
<evidence type="ECO:0000313" key="3">
    <source>
        <dbReference type="Proteomes" id="UP000658720"/>
    </source>
</evidence>
<dbReference type="RefSeq" id="WP_194020098.1">
    <property type="nucleotide sequence ID" value="NZ_JADEVV010000032.1"/>
</dbReference>
<name>A0ABR9VT30_9SYNC</name>
<dbReference type="Gene3D" id="3.60.21.10">
    <property type="match status" value="1"/>
</dbReference>
<organism evidence="2 3">
    <name type="scientific">Synechocystis salina LEGE 00031</name>
    <dbReference type="NCBI Taxonomy" id="1828736"/>
    <lineage>
        <taxon>Bacteria</taxon>
        <taxon>Bacillati</taxon>
        <taxon>Cyanobacteriota</taxon>
        <taxon>Cyanophyceae</taxon>
        <taxon>Synechococcales</taxon>
        <taxon>Merismopediaceae</taxon>
        <taxon>Synechocystis</taxon>
    </lineage>
</organism>
<dbReference type="PANTHER" id="PTHR42850">
    <property type="entry name" value="METALLOPHOSPHOESTERASE"/>
    <property type="match status" value="1"/>
</dbReference>
<gene>
    <name evidence="2" type="ORF">IQ217_11825</name>
</gene>
<dbReference type="InterPro" id="IPR050126">
    <property type="entry name" value="Ap4A_hydrolase"/>
</dbReference>
<dbReference type="CDD" id="cd00144">
    <property type="entry name" value="MPP_PPP_family"/>
    <property type="match status" value="1"/>
</dbReference>
<keyword evidence="3" id="KW-1185">Reference proteome</keyword>
<dbReference type="Proteomes" id="UP000658720">
    <property type="component" value="Unassembled WGS sequence"/>
</dbReference>
<dbReference type="InterPro" id="IPR004843">
    <property type="entry name" value="Calcineurin-like_PHP"/>
</dbReference>
<evidence type="ECO:0000259" key="1">
    <source>
        <dbReference type="Pfam" id="PF00149"/>
    </source>
</evidence>
<dbReference type="SUPFAM" id="SSF56300">
    <property type="entry name" value="Metallo-dependent phosphatases"/>
    <property type="match status" value="1"/>
</dbReference>
<comment type="caution">
    <text evidence="2">The sequence shown here is derived from an EMBL/GenBank/DDBJ whole genome shotgun (WGS) entry which is preliminary data.</text>
</comment>